<evidence type="ECO:0000313" key="2">
    <source>
        <dbReference type="Proteomes" id="UP001497535"/>
    </source>
</evidence>
<proteinExistence type="predicted"/>
<keyword evidence="2" id="KW-1185">Reference proteome</keyword>
<dbReference type="EMBL" id="CAVMJV010000012">
    <property type="protein sequence ID" value="CAK5045892.1"/>
    <property type="molecule type" value="Genomic_DNA"/>
</dbReference>
<organism evidence="1 2">
    <name type="scientific">Meloidogyne enterolobii</name>
    <name type="common">Root-knot nematode worm</name>
    <name type="synonym">Meloidogyne mayaguensis</name>
    <dbReference type="NCBI Taxonomy" id="390850"/>
    <lineage>
        <taxon>Eukaryota</taxon>
        <taxon>Metazoa</taxon>
        <taxon>Ecdysozoa</taxon>
        <taxon>Nematoda</taxon>
        <taxon>Chromadorea</taxon>
        <taxon>Rhabditida</taxon>
        <taxon>Tylenchina</taxon>
        <taxon>Tylenchomorpha</taxon>
        <taxon>Tylenchoidea</taxon>
        <taxon>Meloidogynidae</taxon>
        <taxon>Meloidogyninae</taxon>
        <taxon>Meloidogyne</taxon>
    </lineage>
</organism>
<evidence type="ECO:0000313" key="1">
    <source>
        <dbReference type="EMBL" id="CAK5045892.1"/>
    </source>
</evidence>
<accession>A0ACB0YGC8</accession>
<gene>
    <name evidence="1" type="ORF">MENTE1834_LOCUS11879</name>
</gene>
<reference evidence="1" key="1">
    <citation type="submission" date="2023-11" db="EMBL/GenBank/DDBJ databases">
        <authorList>
            <person name="Poullet M."/>
        </authorList>
    </citation>
    <scope>NUCLEOTIDE SEQUENCE</scope>
    <source>
        <strain evidence="1">E1834</strain>
    </source>
</reference>
<name>A0ACB0YGC8_MELEN</name>
<protein>
    <submittedName>
        <fullName evidence="1">Uncharacterized protein</fullName>
    </submittedName>
</protein>
<comment type="caution">
    <text evidence="1">The sequence shown here is derived from an EMBL/GenBank/DDBJ whole genome shotgun (WGS) entry which is preliminary data.</text>
</comment>
<sequence>MIKDLPRDPEGLLSGIFQFFLDEAVEESRKRGMKAEQLGCVVTSPLLDHDIWVPVR</sequence>
<dbReference type="Proteomes" id="UP001497535">
    <property type="component" value="Unassembled WGS sequence"/>
</dbReference>